<dbReference type="EMBL" id="JARKNE010000011">
    <property type="protein sequence ID" value="KAK5785283.1"/>
    <property type="molecule type" value="Genomic_DNA"/>
</dbReference>
<dbReference type="Pfam" id="PF10536">
    <property type="entry name" value="PMD"/>
    <property type="match status" value="1"/>
</dbReference>
<dbReference type="InterPro" id="IPR044824">
    <property type="entry name" value="MAIN-like"/>
</dbReference>
<evidence type="ECO:0000313" key="3">
    <source>
        <dbReference type="Proteomes" id="UP001358586"/>
    </source>
</evidence>
<dbReference type="PANTHER" id="PTHR46033">
    <property type="entry name" value="PROTEIN MAIN-LIKE 2"/>
    <property type="match status" value="1"/>
</dbReference>
<dbReference type="Proteomes" id="UP001358586">
    <property type="component" value="Chromosome 11"/>
</dbReference>
<reference evidence="2 3" key="1">
    <citation type="submission" date="2023-03" db="EMBL/GenBank/DDBJ databases">
        <title>WGS of Gossypium arboreum.</title>
        <authorList>
            <person name="Yu D."/>
        </authorList>
    </citation>
    <scope>NUCLEOTIDE SEQUENCE [LARGE SCALE GENOMIC DNA]</scope>
    <source>
        <tissue evidence="2">Leaf</tissue>
    </source>
</reference>
<dbReference type="InterPro" id="IPR019557">
    <property type="entry name" value="AminoTfrase-like_pln_mobile"/>
</dbReference>
<evidence type="ECO:0000313" key="2">
    <source>
        <dbReference type="EMBL" id="KAK5785283.1"/>
    </source>
</evidence>
<accession>A0ABR0N3Z1</accession>
<gene>
    <name evidence="2" type="ORF">PVK06_039850</name>
</gene>
<keyword evidence="3" id="KW-1185">Reference proteome</keyword>
<organism evidence="2 3">
    <name type="scientific">Gossypium arboreum</name>
    <name type="common">Tree cotton</name>
    <name type="synonym">Gossypium nanking</name>
    <dbReference type="NCBI Taxonomy" id="29729"/>
    <lineage>
        <taxon>Eukaryota</taxon>
        <taxon>Viridiplantae</taxon>
        <taxon>Streptophyta</taxon>
        <taxon>Embryophyta</taxon>
        <taxon>Tracheophyta</taxon>
        <taxon>Spermatophyta</taxon>
        <taxon>Magnoliopsida</taxon>
        <taxon>eudicotyledons</taxon>
        <taxon>Gunneridae</taxon>
        <taxon>Pentapetalae</taxon>
        <taxon>rosids</taxon>
        <taxon>malvids</taxon>
        <taxon>Malvales</taxon>
        <taxon>Malvaceae</taxon>
        <taxon>Malvoideae</taxon>
        <taxon>Gossypium</taxon>
    </lineage>
</organism>
<protein>
    <recommendedName>
        <fullName evidence="1">Aminotransferase-like plant mobile domain-containing protein</fullName>
    </recommendedName>
</protein>
<comment type="caution">
    <text evidence="2">The sequence shown here is derived from an EMBL/GenBank/DDBJ whole genome shotgun (WGS) entry which is preliminary data.</text>
</comment>
<feature type="domain" description="Aminotransferase-like plant mobile" evidence="1">
    <location>
        <begin position="35"/>
        <end position="110"/>
    </location>
</feature>
<name>A0ABR0N3Z1_GOSAR</name>
<evidence type="ECO:0000259" key="1">
    <source>
        <dbReference type="Pfam" id="PF10536"/>
    </source>
</evidence>
<dbReference type="PANTHER" id="PTHR46033:SF8">
    <property type="entry name" value="PROTEIN MAINTENANCE OF MERISTEMS-LIKE"/>
    <property type="match status" value="1"/>
</dbReference>
<sequence length="121" mass="13818">MPEDRISEMYIRNLSTHSSFLIEPYLRDVGFLYVARIGRGCKLNPTLVSTLVERWGPETHTFHISCGKCTITFESVQLQLGLLMDGPVVTRSVATANWRDICKQLVGRVPYIIFRAQIEMN</sequence>
<proteinExistence type="predicted"/>